<dbReference type="EMBL" id="BROD01000001">
    <property type="protein sequence ID" value="GKX67696.1"/>
    <property type="molecule type" value="Genomic_DNA"/>
</dbReference>
<keyword evidence="2" id="KW-1185">Reference proteome</keyword>
<comment type="caution">
    <text evidence="1">The sequence shown here is derived from an EMBL/GenBank/DDBJ whole genome shotgun (WGS) entry which is preliminary data.</text>
</comment>
<protein>
    <submittedName>
        <fullName evidence="1">Uncharacterized protein</fullName>
    </submittedName>
</protein>
<evidence type="ECO:0000313" key="2">
    <source>
        <dbReference type="Proteomes" id="UP001058074"/>
    </source>
</evidence>
<sequence>MHGQLIIGINIVLLIISILIYLKIRKENKLSMFDYRGFIKLLVIIAPCIIVIINIIIYYIFKPSIFWSKVIFSPLIIPFYVFIKDLIKYLKREIIYKIYYFDIENDITKWLDGYTNIYNNVNIVLYNDKKLLCCKVILRLKYPNTNVDKTTLLKHLESNYNNIRFNIVIHSMKQ</sequence>
<evidence type="ECO:0000313" key="1">
    <source>
        <dbReference type="EMBL" id="GKX67696.1"/>
    </source>
</evidence>
<proteinExistence type="predicted"/>
<gene>
    <name evidence="1" type="ORF">rsdtw13_29540</name>
</gene>
<accession>A0ACB5RFD8</accession>
<organism evidence="1 2">
    <name type="scientific">Inconstantimicrobium mannanitabidum</name>
    <dbReference type="NCBI Taxonomy" id="1604901"/>
    <lineage>
        <taxon>Bacteria</taxon>
        <taxon>Bacillati</taxon>
        <taxon>Bacillota</taxon>
        <taxon>Clostridia</taxon>
        <taxon>Eubacteriales</taxon>
        <taxon>Clostridiaceae</taxon>
        <taxon>Inconstantimicrobium</taxon>
    </lineage>
</organism>
<dbReference type="Proteomes" id="UP001058074">
    <property type="component" value="Unassembled WGS sequence"/>
</dbReference>
<reference evidence="1" key="1">
    <citation type="journal article" date="2025" name="Int. J. Syst. Evol. Microbiol.">
        <title>Inconstantimicrobium mannanitabidum sp. nov., a novel member of the family Clostridiaceae isolated from anoxic soil under the treatment of reductive soil disinfestation.</title>
        <authorList>
            <person name="Ueki A."/>
            <person name="Tonouchi A."/>
            <person name="Honma S."/>
            <person name="Kaku N."/>
            <person name="Ueki K."/>
        </authorList>
    </citation>
    <scope>NUCLEOTIDE SEQUENCE</scope>
    <source>
        <strain evidence="1">TW13</strain>
    </source>
</reference>
<name>A0ACB5RFD8_9CLOT</name>